<reference evidence="2 3" key="1">
    <citation type="submission" date="2014-03" db="EMBL/GenBank/DDBJ databases">
        <title>The draft genome sequence of Thioclava dalianensis DLFJ1-1.</title>
        <authorList>
            <person name="Lai Q."/>
            <person name="Shao Z."/>
        </authorList>
    </citation>
    <scope>NUCLEOTIDE SEQUENCE [LARGE SCALE GENOMIC DNA]</scope>
    <source>
        <strain evidence="2 3">DLFJ1-1</strain>
    </source>
</reference>
<accession>A0A074TBW1</accession>
<name>A0A074TBW1_9RHOB</name>
<dbReference type="OrthoDB" id="8481323at2"/>
<evidence type="ECO:0000259" key="1">
    <source>
        <dbReference type="Pfam" id="PF21746"/>
    </source>
</evidence>
<dbReference type="Pfam" id="PF21746">
    <property type="entry name" value="DUF6869"/>
    <property type="match status" value="1"/>
</dbReference>
<protein>
    <submittedName>
        <fullName evidence="2">Integron gene cassette protein</fullName>
    </submittedName>
</protein>
<gene>
    <name evidence="2" type="ORF">DL1_04890</name>
</gene>
<dbReference type="Proteomes" id="UP000027725">
    <property type="component" value="Unassembled WGS sequence"/>
</dbReference>
<feature type="domain" description="DUF6869" evidence="1">
    <location>
        <begin position="37"/>
        <end position="141"/>
    </location>
</feature>
<dbReference type="EMBL" id="JHEH01000016">
    <property type="protein sequence ID" value="KEP69231.1"/>
    <property type="molecule type" value="Genomic_DNA"/>
</dbReference>
<comment type="caution">
    <text evidence="2">The sequence shown here is derived from an EMBL/GenBank/DDBJ whole genome shotgun (WGS) entry which is preliminary data.</text>
</comment>
<dbReference type="InterPro" id="IPR049221">
    <property type="entry name" value="DUF6869"/>
</dbReference>
<proteinExistence type="predicted"/>
<dbReference type="RefSeq" id="WP_038066941.1">
    <property type="nucleotide sequence ID" value="NZ_FOVB01000001.1"/>
</dbReference>
<dbReference type="STRING" id="1185766.SAMN05216224_10126"/>
<sequence length="155" mass="17270">MSTPLPLELTSVLCNAANAPEDVRTIEDLVALWLSDNREEPEGEDFPWSVMCVYELRAHPDALWVFIRKALEGSETIWQAVMLAAGPLEDLIADHGAEYIDKIEREARHSKRFAYALTGVWPADEADPDLWARIEKARANAMPTGLDMGGALPPR</sequence>
<organism evidence="2 3">
    <name type="scientific">Thioclava dalianensis</name>
    <dbReference type="NCBI Taxonomy" id="1185766"/>
    <lineage>
        <taxon>Bacteria</taxon>
        <taxon>Pseudomonadati</taxon>
        <taxon>Pseudomonadota</taxon>
        <taxon>Alphaproteobacteria</taxon>
        <taxon>Rhodobacterales</taxon>
        <taxon>Paracoccaceae</taxon>
        <taxon>Thioclava</taxon>
    </lineage>
</organism>
<dbReference type="AlphaFoldDB" id="A0A074TBW1"/>
<evidence type="ECO:0000313" key="3">
    <source>
        <dbReference type="Proteomes" id="UP000027725"/>
    </source>
</evidence>
<evidence type="ECO:0000313" key="2">
    <source>
        <dbReference type="EMBL" id="KEP69231.1"/>
    </source>
</evidence>
<keyword evidence="3" id="KW-1185">Reference proteome</keyword>
<dbReference type="eggNOG" id="ENOG5033BNE">
    <property type="taxonomic scope" value="Bacteria"/>
</dbReference>